<accession>A0ACB9C1B0</accession>
<keyword evidence="2" id="KW-1185">Reference proteome</keyword>
<organism evidence="1 2">
    <name type="scientific">Arctium lappa</name>
    <name type="common">Greater burdock</name>
    <name type="synonym">Lappa major</name>
    <dbReference type="NCBI Taxonomy" id="4217"/>
    <lineage>
        <taxon>Eukaryota</taxon>
        <taxon>Viridiplantae</taxon>
        <taxon>Streptophyta</taxon>
        <taxon>Embryophyta</taxon>
        <taxon>Tracheophyta</taxon>
        <taxon>Spermatophyta</taxon>
        <taxon>Magnoliopsida</taxon>
        <taxon>eudicotyledons</taxon>
        <taxon>Gunneridae</taxon>
        <taxon>Pentapetalae</taxon>
        <taxon>asterids</taxon>
        <taxon>campanulids</taxon>
        <taxon>Asterales</taxon>
        <taxon>Asteraceae</taxon>
        <taxon>Carduoideae</taxon>
        <taxon>Cardueae</taxon>
        <taxon>Arctiinae</taxon>
        <taxon>Arctium</taxon>
    </lineage>
</organism>
<reference evidence="1 2" key="2">
    <citation type="journal article" date="2022" name="Mol. Ecol. Resour.">
        <title>The genomes of chicory, endive, great burdock and yacon provide insights into Asteraceae paleo-polyploidization history and plant inulin production.</title>
        <authorList>
            <person name="Fan W."/>
            <person name="Wang S."/>
            <person name="Wang H."/>
            <person name="Wang A."/>
            <person name="Jiang F."/>
            <person name="Liu H."/>
            <person name="Zhao H."/>
            <person name="Xu D."/>
            <person name="Zhang Y."/>
        </authorList>
    </citation>
    <scope>NUCLEOTIDE SEQUENCE [LARGE SCALE GENOMIC DNA]</scope>
    <source>
        <strain evidence="2">cv. Niubang</strain>
    </source>
</reference>
<name>A0ACB9C1B0_ARCLA</name>
<protein>
    <submittedName>
        <fullName evidence="1">Uncharacterized protein</fullName>
    </submittedName>
</protein>
<dbReference type="EMBL" id="CM042051">
    <property type="protein sequence ID" value="KAI3728051.1"/>
    <property type="molecule type" value="Genomic_DNA"/>
</dbReference>
<sequence>MVAKFRKPMVRLWGETLTMLQVAAMAPSEKGTGKGARASKRNRFAVNPPLQILQEIQDSGQQWHNIFHLLPNNFNILP</sequence>
<gene>
    <name evidence="1" type="ORF">L6452_16679</name>
</gene>
<reference evidence="2" key="1">
    <citation type="journal article" date="2022" name="Mol. Ecol. Resour.">
        <title>The genomes of chicory, endive, great burdock and yacon provide insights into Asteraceae palaeo-polyploidization history and plant inulin production.</title>
        <authorList>
            <person name="Fan W."/>
            <person name="Wang S."/>
            <person name="Wang H."/>
            <person name="Wang A."/>
            <person name="Jiang F."/>
            <person name="Liu H."/>
            <person name="Zhao H."/>
            <person name="Xu D."/>
            <person name="Zhang Y."/>
        </authorList>
    </citation>
    <scope>NUCLEOTIDE SEQUENCE [LARGE SCALE GENOMIC DNA]</scope>
    <source>
        <strain evidence="2">cv. Niubang</strain>
    </source>
</reference>
<dbReference type="Proteomes" id="UP001055879">
    <property type="component" value="Linkage Group LG05"/>
</dbReference>
<evidence type="ECO:0000313" key="2">
    <source>
        <dbReference type="Proteomes" id="UP001055879"/>
    </source>
</evidence>
<comment type="caution">
    <text evidence="1">The sequence shown here is derived from an EMBL/GenBank/DDBJ whole genome shotgun (WGS) entry which is preliminary data.</text>
</comment>
<proteinExistence type="predicted"/>
<evidence type="ECO:0000313" key="1">
    <source>
        <dbReference type="EMBL" id="KAI3728051.1"/>
    </source>
</evidence>